<dbReference type="Proteomes" id="UP000255269">
    <property type="component" value="Unassembled WGS sequence"/>
</dbReference>
<dbReference type="Gene3D" id="1.10.1200.10">
    <property type="entry name" value="ACP-like"/>
    <property type="match status" value="1"/>
</dbReference>
<dbReference type="InterPro" id="IPR009081">
    <property type="entry name" value="PP-bd_ACP"/>
</dbReference>
<proteinExistence type="predicted"/>
<dbReference type="AlphaFoldDB" id="A0A1C0VZQ2"/>
<gene>
    <name evidence="1" type="primary">acpP_1</name>
    <name evidence="1" type="ORF">NCTC13156_00839</name>
</gene>
<dbReference type="OrthoDB" id="6462171at2"/>
<dbReference type="InterPro" id="IPR036736">
    <property type="entry name" value="ACP-like_sf"/>
</dbReference>
<dbReference type="EMBL" id="UGJF01000001">
    <property type="protein sequence ID" value="STQ88013.1"/>
    <property type="molecule type" value="Genomic_DNA"/>
</dbReference>
<dbReference type="RefSeq" id="WP_065831291.1">
    <property type="nucleotide sequence ID" value="NZ_LXWI01000078.1"/>
</dbReference>
<accession>A0A1C0VZQ2</accession>
<reference evidence="1 2" key="1">
    <citation type="submission" date="2018-06" db="EMBL/GenBank/DDBJ databases">
        <authorList>
            <consortium name="Pathogen Informatics"/>
            <person name="Doyle S."/>
        </authorList>
    </citation>
    <scope>NUCLEOTIDE SEQUENCE [LARGE SCALE GENOMIC DNA]</scope>
    <source>
        <strain evidence="1 2">NCTC13156</strain>
    </source>
</reference>
<sequence length="74" mass="8633">MEKIKKILLKINNEIDFESEDFMADGYLDSFSFMELIGALEESYQIDIFGEEIEIEKFKNIQAIMDYLNAKGVL</sequence>
<name>A0A1C0VZQ2_9HELI</name>
<dbReference type="SUPFAM" id="SSF47336">
    <property type="entry name" value="ACP-like"/>
    <property type="match status" value="1"/>
</dbReference>
<evidence type="ECO:0000313" key="1">
    <source>
        <dbReference type="EMBL" id="STQ88013.1"/>
    </source>
</evidence>
<dbReference type="PROSITE" id="PS50075">
    <property type="entry name" value="CARRIER"/>
    <property type="match status" value="1"/>
</dbReference>
<evidence type="ECO:0000313" key="2">
    <source>
        <dbReference type="Proteomes" id="UP000255269"/>
    </source>
</evidence>
<dbReference type="Pfam" id="PF00550">
    <property type="entry name" value="PP-binding"/>
    <property type="match status" value="1"/>
</dbReference>
<protein>
    <submittedName>
        <fullName evidence="1">Acyl carrier protein</fullName>
    </submittedName>
</protein>
<organism evidence="1 2">
    <name type="scientific">Helicobacter pullorum</name>
    <dbReference type="NCBI Taxonomy" id="35818"/>
    <lineage>
        <taxon>Bacteria</taxon>
        <taxon>Pseudomonadati</taxon>
        <taxon>Campylobacterota</taxon>
        <taxon>Epsilonproteobacteria</taxon>
        <taxon>Campylobacterales</taxon>
        <taxon>Helicobacteraceae</taxon>
        <taxon>Helicobacter</taxon>
    </lineage>
</organism>